<reference evidence="6 7" key="1">
    <citation type="submission" date="2016-10" db="EMBL/GenBank/DDBJ databases">
        <authorList>
            <person name="de Groot N.N."/>
        </authorList>
    </citation>
    <scope>NUCLEOTIDE SEQUENCE [LARGE SCALE GENOMIC DNA]</scope>
    <source>
        <strain evidence="6 7">DSM 21800</strain>
    </source>
</reference>
<keyword evidence="2 6" id="KW-0238">DNA-binding</keyword>
<keyword evidence="1" id="KW-0805">Transcription regulation</keyword>
<dbReference type="Gene3D" id="1.10.10.10">
    <property type="entry name" value="Winged helix-like DNA-binding domain superfamily/Winged helix DNA-binding domain"/>
    <property type="match status" value="1"/>
</dbReference>
<dbReference type="SMART" id="SM00895">
    <property type="entry name" value="FCD"/>
    <property type="match status" value="1"/>
</dbReference>
<gene>
    <name evidence="6" type="ORF">SAMN04489812_0319</name>
</gene>
<dbReference type="InterPro" id="IPR036390">
    <property type="entry name" value="WH_DNA-bd_sf"/>
</dbReference>
<dbReference type="SUPFAM" id="SSF46785">
    <property type="entry name" value="Winged helix' DNA-binding domain"/>
    <property type="match status" value="1"/>
</dbReference>
<dbReference type="InterPro" id="IPR011711">
    <property type="entry name" value="GntR_C"/>
</dbReference>
<evidence type="ECO:0000259" key="5">
    <source>
        <dbReference type="PROSITE" id="PS50949"/>
    </source>
</evidence>
<dbReference type="EMBL" id="LT629772">
    <property type="protein sequence ID" value="SDR92188.1"/>
    <property type="molecule type" value="Genomic_DNA"/>
</dbReference>
<evidence type="ECO:0000256" key="4">
    <source>
        <dbReference type="SAM" id="MobiDB-lite"/>
    </source>
</evidence>
<dbReference type="PANTHER" id="PTHR43537">
    <property type="entry name" value="TRANSCRIPTIONAL REGULATOR, GNTR FAMILY"/>
    <property type="match status" value="1"/>
</dbReference>
<keyword evidence="7" id="KW-1185">Reference proteome</keyword>
<feature type="region of interest" description="Disordered" evidence="4">
    <location>
        <begin position="1"/>
        <end position="23"/>
    </location>
</feature>
<dbReference type="Gene3D" id="1.20.120.530">
    <property type="entry name" value="GntR ligand-binding domain-like"/>
    <property type="match status" value="1"/>
</dbReference>
<evidence type="ECO:0000313" key="7">
    <source>
        <dbReference type="Proteomes" id="UP000199103"/>
    </source>
</evidence>
<feature type="domain" description="HTH gntR-type" evidence="5">
    <location>
        <begin position="16"/>
        <end position="83"/>
    </location>
</feature>
<dbReference type="SUPFAM" id="SSF48008">
    <property type="entry name" value="GntR ligand-binding domain-like"/>
    <property type="match status" value="1"/>
</dbReference>
<dbReference type="RefSeq" id="WP_197679948.1">
    <property type="nucleotide sequence ID" value="NZ_LT629772.1"/>
</dbReference>
<evidence type="ECO:0000256" key="2">
    <source>
        <dbReference type="ARBA" id="ARBA00023125"/>
    </source>
</evidence>
<dbReference type="PANTHER" id="PTHR43537:SF24">
    <property type="entry name" value="GLUCONATE OPERON TRANSCRIPTIONAL REPRESSOR"/>
    <property type="match status" value="1"/>
</dbReference>
<dbReference type="STRING" id="630515.SAMN04489812_0319"/>
<dbReference type="GO" id="GO:0003700">
    <property type="term" value="F:DNA-binding transcription factor activity"/>
    <property type="evidence" value="ECO:0007669"/>
    <property type="project" value="InterPro"/>
</dbReference>
<dbReference type="Pfam" id="PF07729">
    <property type="entry name" value="FCD"/>
    <property type="match status" value="1"/>
</dbReference>
<name>A0A1H1MZY9_9ACTN</name>
<dbReference type="PROSITE" id="PS50949">
    <property type="entry name" value="HTH_GNTR"/>
    <property type="match status" value="1"/>
</dbReference>
<evidence type="ECO:0000256" key="1">
    <source>
        <dbReference type="ARBA" id="ARBA00023015"/>
    </source>
</evidence>
<dbReference type="Pfam" id="PF00392">
    <property type="entry name" value="GntR"/>
    <property type="match status" value="1"/>
</dbReference>
<dbReference type="InterPro" id="IPR036388">
    <property type="entry name" value="WH-like_DNA-bd_sf"/>
</dbReference>
<organism evidence="6 7">
    <name type="scientific">Microlunatus soli</name>
    <dbReference type="NCBI Taxonomy" id="630515"/>
    <lineage>
        <taxon>Bacteria</taxon>
        <taxon>Bacillati</taxon>
        <taxon>Actinomycetota</taxon>
        <taxon>Actinomycetes</taxon>
        <taxon>Propionibacteriales</taxon>
        <taxon>Propionibacteriaceae</taxon>
        <taxon>Microlunatus</taxon>
    </lineage>
</organism>
<dbReference type="InterPro" id="IPR000524">
    <property type="entry name" value="Tscrpt_reg_HTH_GntR"/>
</dbReference>
<dbReference type="InterPro" id="IPR008920">
    <property type="entry name" value="TF_FadR/GntR_C"/>
</dbReference>
<dbReference type="PRINTS" id="PR00035">
    <property type="entry name" value="HTHGNTR"/>
</dbReference>
<protein>
    <submittedName>
        <fullName evidence="6">DNA-binding transcriptional regulator, GntR family</fullName>
    </submittedName>
</protein>
<evidence type="ECO:0000256" key="3">
    <source>
        <dbReference type="ARBA" id="ARBA00023163"/>
    </source>
</evidence>
<accession>A0A1H1MZY9</accession>
<keyword evidence="3" id="KW-0804">Transcription</keyword>
<sequence>MVGIPQSATEPPGETGSASERAYSDVKERILSGELAGGELISEGEVAELLAMSRTPVREAFLRLQAEGWMKLYPKRGAAIIPVKPEEADEVLQARVLIETHAVSVITDEPSRVGPLVAELKMIIERQRAAVDHDLTGFIDADADLHTAIVRAAGNGLLIDFYTGLRDRQRRMAGDSVRRGAADHDGPDKQQLILDQHHRLVELIAAGDADEFGVELRSHLNDIHRR</sequence>
<proteinExistence type="predicted"/>
<dbReference type="GO" id="GO:0003677">
    <property type="term" value="F:DNA binding"/>
    <property type="evidence" value="ECO:0007669"/>
    <property type="project" value="UniProtKB-KW"/>
</dbReference>
<dbReference type="SMART" id="SM00345">
    <property type="entry name" value="HTH_GNTR"/>
    <property type="match status" value="1"/>
</dbReference>
<evidence type="ECO:0000313" key="6">
    <source>
        <dbReference type="EMBL" id="SDR92188.1"/>
    </source>
</evidence>
<dbReference type="Proteomes" id="UP000199103">
    <property type="component" value="Chromosome I"/>
</dbReference>
<dbReference type="AlphaFoldDB" id="A0A1H1MZY9"/>